<proteinExistence type="predicted"/>
<protein>
    <submittedName>
        <fullName evidence="1">Uncharacterized protein</fullName>
    </submittedName>
</protein>
<dbReference type="EMBL" id="CAJOBA010051626">
    <property type="protein sequence ID" value="CAF4246643.1"/>
    <property type="molecule type" value="Genomic_DNA"/>
</dbReference>
<sequence>YFQADAAENASQIIQSVGGYGGFSSIKANA</sequence>
<name>A0A8S2FFL1_9BILA</name>
<organism evidence="1 3">
    <name type="scientific">Didymodactylos carnosus</name>
    <dbReference type="NCBI Taxonomy" id="1234261"/>
    <lineage>
        <taxon>Eukaryota</taxon>
        <taxon>Metazoa</taxon>
        <taxon>Spiralia</taxon>
        <taxon>Gnathifera</taxon>
        <taxon>Rotifera</taxon>
        <taxon>Eurotatoria</taxon>
        <taxon>Bdelloidea</taxon>
        <taxon>Philodinida</taxon>
        <taxon>Philodinidae</taxon>
        <taxon>Didymodactylos</taxon>
    </lineage>
</organism>
<evidence type="ECO:0000313" key="1">
    <source>
        <dbReference type="EMBL" id="CAF1452115.1"/>
    </source>
</evidence>
<comment type="caution">
    <text evidence="1">The sequence shown here is derived from an EMBL/GenBank/DDBJ whole genome shotgun (WGS) entry which is preliminary data.</text>
</comment>
<dbReference type="Proteomes" id="UP000677228">
    <property type="component" value="Unassembled WGS sequence"/>
</dbReference>
<reference evidence="1" key="1">
    <citation type="submission" date="2021-02" db="EMBL/GenBank/DDBJ databases">
        <authorList>
            <person name="Nowell W R."/>
        </authorList>
    </citation>
    <scope>NUCLEOTIDE SEQUENCE</scope>
</reference>
<evidence type="ECO:0000313" key="2">
    <source>
        <dbReference type="EMBL" id="CAF4246643.1"/>
    </source>
</evidence>
<dbReference type="Proteomes" id="UP000682733">
    <property type="component" value="Unassembled WGS sequence"/>
</dbReference>
<dbReference type="EMBL" id="CAJNOK010029785">
    <property type="protein sequence ID" value="CAF1452115.1"/>
    <property type="molecule type" value="Genomic_DNA"/>
</dbReference>
<feature type="non-terminal residue" evidence="1">
    <location>
        <position position="1"/>
    </location>
</feature>
<gene>
    <name evidence="1" type="ORF">OVA965_LOCUS34879</name>
    <name evidence="2" type="ORF">TMI583_LOCUS35824</name>
</gene>
<accession>A0A8S2FFL1</accession>
<evidence type="ECO:0000313" key="3">
    <source>
        <dbReference type="Proteomes" id="UP000677228"/>
    </source>
</evidence>
<dbReference type="AlphaFoldDB" id="A0A8S2FFL1"/>